<dbReference type="InterPro" id="IPR024370">
    <property type="entry name" value="PBP_domain"/>
</dbReference>
<feature type="domain" description="PBP" evidence="4">
    <location>
        <begin position="29"/>
        <end position="367"/>
    </location>
</feature>
<dbReference type="Pfam" id="PF12849">
    <property type="entry name" value="PBP_like_2"/>
    <property type="match status" value="1"/>
</dbReference>
<dbReference type="GO" id="GO:0043190">
    <property type="term" value="C:ATP-binding cassette (ABC) transporter complex"/>
    <property type="evidence" value="ECO:0007669"/>
    <property type="project" value="InterPro"/>
</dbReference>
<keyword evidence="2" id="KW-0813">Transport</keyword>
<dbReference type="AlphaFoldDB" id="A0A6J6Q5L9"/>
<evidence type="ECO:0000256" key="3">
    <source>
        <dbReference type="ARBA" id="ARBA00022592"/>
    </source>
</evidence>
<evidence type="ECO:0000256" key="1">
    <source>
        <dbReference type="ARBA" id="ARBA00008725"/>
    </source>
</evidence>
<name>A0A6J6Q5L9_9ZZZZ</name>
<dbReference type="EMBL" id="CAEZXN010000039">
    <property type="protein sequence ID" value="CAB4704495.1"/>
    <property type="molecule type" value="Genomic_DNA"/>
</dbReference>
<proteinExistence type="inferred from homology"/>
<dbReference type="InterPro" id="IPR050962">
    <property type="entry name" value="Phosphate-bind_PstS"/>
</dbReference>
<evidence type="ECO:0000313" key="5">
    <source>
        <dbReference type="EMBL" id="CAB4704495.1"/>
    </source>
</evidence>
<evidence type="ECO:0000256" key="2">
    <source>
        <dbReference type="ARBA" id="ARBA00022448"/>
    </source>
</evidence>
<dbReference type="PIRSF" id="PIRSF002756">
    <property type="entry name" value="PstS"/>
    <property type="match status" value="1"/>
</dbReference>
<dbReference type="GO" id="GO:0035435">
    <property type="term" value="P:phosphate ion transmembrane transport"/>
    <property type="evidence" value="ECO:0007669"/>
    <property type="project" value="InterPro"/>
</dbReference>
<dbReference type="SUPFAM" id="SSF53850">
    <property type="entry name" value="Periplasmic binding protein-like II"/>
    <property type="match status" value="1"/>
</dbReference>
<dbReference type="InterPro" id="IPR005673">
    <property type="entry name" value="ABC_phos-bd_PstS"/>
</dbReference>
<accession>A0A6J6Q5L9</accession>
<dbReference type="InterPro" id="IPR006311">
    <property type="entry name" value="TAT_signal"/>
</dbReference>
<dbReference type="PANTHER" id="PTHR42996:SF1">
    <property type="entry name" value="PHOSPHATE-BINDING PROTEIN PSTS"/>
    <property type="match status" value="1"/>
</dbReference>
<protein>
    <submittedName>
        <fullName evidence="5">Unannotated protein</fullName>
    </submittedName>
</protein>
<sequence length="399" mass="40991">MTSRLGRRFNIGAIALASAALVGALVAAPAHAAVTISGSGSTFVKNLLDVCIPDYQKATGNTVNYAGGGSGAGRAALTAGTVDFAFSDAAYGSTEAKPADFVYAPIVAGPVAVFVKLDGFNDELNLSPKTISGIYSGKITKWNDPSIVADNNKSAKVVTYGKRNKIDPKTKKVMKDKKGKVITETYVTGSKTVVVEAKMPSTAITVWFRSDKSGTTGVFTNWLTKLDSATWTKAGSAGQQTFTSAFPGDSVPAGTFQGGSGSDGVANGVASKDGSIGYAEPSYASERKLIVAKIMNNAGEYIAPSPDATAVFLNNYLPGAKGTVSVDVLSKVSGAYTLGTFAYALGYGGGKDATKQAAVKDFFNYVLTTCATAHAVEKGYIPVVGNLAELGKANIAAIG</sequence>
<evidence type="ECO:0000259" key="4">
    <source>
        <dbReference type="Pfam" id="PF12849"/>
    </source>
</evidence>
<reference evidence="5" key="1">
    <citation type="submission" date="2020-05" db="EMBL/GenBank/DDBJ databases">
        <authorList>
            <person name="Chiriac C."/>
            <person name="Salcher M."/>
            <person name="Ghai R."/>
            <person name="Kavagutti S V."/>
        </authorList>
    </citation>
    <scope>NUCLEOTIDE SEQUENCE</scope>
</reference>
<dbReference type="PROSITE" id="PS51318">
    <property type="entry name" value="TAT"/>
    <property type="match status" value="1"/>
</dbReference>
<gene>
    <name evidence="5" type="ORF">UFOPK2423_01360</name>
</gene>
<dbReference type="GO" id="GO:0042301">
    <property type="term" value="F:phosphate ion binding"/>
    <property type="evidence" value="ECO:0007669"/>
    <property type="project" value="InterPro"/>
</dbReference>
<keyword evidence="3" id="KW-0592">Phosphate transport</keyword>
<organism evidence="5">
    <name type="scientific">freshwater metagenome</name>
    <dbReference type="NCBI Taxonomy" id="449393"/>
    <lineage>
        <taxon>unclassified sequences</taxon>
        <taxon>metagenomes</taxon>
        <taxon>ecological metagenomes</taxon>
    </lineage>
</organism>
<comment type="similarity">
    <text evidence="1">Belongs to the PstS family.</text>
</comment>
<dbReference type="PANTHER" id="PTHR42996">
    <property type="entry name" value="PHOSPHATE-BINDING PROTEIN PSTS"/>
    <property type="match status" value="1"/>
</dbReference>
<dbReference type="Gene3D" id="3.40.190.10">
    <property type="entry name" value="Periplasmic binding protein-like II"/>
    <property type="match status" value="2"/>
</dbReference>